<feature type="transmembrane region" description="Helical" evidence="1">
    <location>
        <begin position="41"/>
        <end position="59"/>
    </location>
</feature>
<dbReference type="PANTHER" id="PTHR33048">
    <property type="entry name" value="PTH11-LIKE INTEGRAL MEMBRANE PROTEIN (AFU_ORTHOLOGUE AFUA_5G11245)"/>
    <property type="match status" value="1"/>
</dbReference>
<feature type="transmembrane region" description="Helical" evidence="1">
    <location>
        <begin position="122"/>
        <end position="142"/>
    </location>
</feature>
<evidence type="ECO:0008006" key="4">
    <source>
        <dbReference type="Google" id="ProtNLM"/>
    </source>
</evidence>
<feature type="transmembrane region" description="Helical" evidence="1">
    <location>
        <begin position="80"/>
        <end position="102"/>
    </location>
</feature>
<sequence>MLYVSLGLLRSNLNFLYVHDAGIGVTGHTNFAGQTSGSSSITAAIELLWIAIYAVKFCFLAQFKFHKPPYAYVSLHLTRYYWSCIGICTAAFLFTVAQPIILCPNNGKCLYFQQSDTIAWEIAVTAVDILTDLLVISIPLLLIHMAHFTRSYTIINASFKSLSIFTIAIAATRLAIQINASHQRINYLPMTFWLSVEASLAIIMASISSYRVPILDCLQARTANQRDGSARMRSHKLWFATTPLRQSDTAWSNPVTSDQVSSLSELPMVNTGNRNPLV</sequence>
<dbReference type="Proteomes" id="UP000481861">
    <property type="component" value="Unassembled WGS sequence"/>
</dbReference>
<keyword evidence="3" id="KW-1185">Reference proteome</keyword>
<organism evidence="2 3">
    <name type="scientific">Massariosphaeria phaeospora</name>
    <dbReference type="NCBI Taxonomy" id="100035"/>
    <lineage>
        <taxon>Eukaryota</taxon>
        <taxon>Fungi</taxon>
        <taxon>Dikarya</taxon>
        <taxon>Ascomycota</taxon>
        <taxon>Pezizomycotina</taxon>
        <taxon>Dothideomycetes</taxon>
        <taxon>Pleosporomycetidae</taxon>
        <taxon>Pleosporales</taxon>
        <taxon>Pleosporales incertae sedis</taxon>
        <taxon>Massariosphaeria</taxon>
    </lineage>
</organism>
<evidence type="ECO:0000256" key="1">
    <source>
        <dbReference type="SAM" id="Phobius"/>
    </source>
</evidence>
<evidence type="ECO:0000313" key="3">
    <source>
        <dbReference type="Proteomes" id="UP000481861"/>
    </source>
</evidence>
<keyword evidence="1" id="KW-0812">Transmembrane</keyword>
<accession>A0A7C8MFR3</accession>
<dbReference type="EMBL" id="JAADJZ010000006">
    <property type="protein sequence ID" value="KAF2874263.1"/>
    <property type="molecule type" value="Genomic_DNA"/>
</dbReference>
<name>A0A7C8MFR3_9PLEO</name>
<dbReference type="PANTHER" id="PTHR33048:SF92">
    <property type="entry name" value="INTEGRAL MEMBRANE PROTEIN"/>
    <property type="match status" value="1"/>
</dbReference>
<evidence type="ECO:0000313" key="2">
    <source>
        <dbReference type="EMBL" id="KAF2874263.1"/>
    </source>
</evidence>
<gene>
    <name evidence="2" type="ORF">BDV95DRAFT_487300</name>
</gene>
<feature type="transmembrane region" description="Helical" evidence="1">
    <location>
        <begin position="192"/>
        <end position="212"/>
    </location>
</feature>
<reference evidence="2 3" key="1">
    <citation type="submission" date="2020-01" db="EMBL/GenBank/DDBJ databases">
        <authorList>
            <consortium name="DOE Joint Genome Institute"/>
            <person name="Haridas S."/>
            <person name="Albert R."/>
            <person name="Binder M."/>
            <person name="Bloem J."/>
            <person name="Labutti K."/>
            <person name="Salamov A."/>
            <person name="Andreopoulos B."/>
            <person name="Baker S.E."/>
            <person name="Barry K."/>
            <person name="Bills G."/>
            <person name="Bluhm B.H."/>
            <person name="Cannon C."/>
            <person name="Castanera R."/>
            <person name="Culley D.E."/>
            <person name="Daum C."/>
            <person name="Ezra D."/>
            <person name="Gonzalez J.B."/>
            <person name="Henrissat B."/>
            <person name="Kuo A."/>
            <person name="Liang C."/>
            <person name="Lipzen A."/>
            <person name="Lutzoni F."/>
            <person name="Magnuson J."/>
            <person name="Mondo S."/>
            <person name="Nolan M."/>
            <person name="Ohm R."/>
            <person name="Pangilinan J."/>
            <person name="Park H.-J.H."/>
            <person name="Ramirez L."/>
            <person name="Alfaro M."/>
            <person name="Sun H."/>
            <person name="Tritt A."/>
            <person name="Yoshinaga Y."/>
            <person name="Zwiers L.-H.L."/>
            <person name="Turgeon B.G."/>
            <person name="Goodwin S.B."/>
            <person name="Spatafora J.W."/>
            <person name="Crous P.W."/>
            <person name="Grigoriev I.V."/>
        </authorList>
    </citation>
    <scope>NUCLEOTIDE SEQUENCE [LARGE SCALE GENOMIC DNA]</scope>
    <source>
        <strain evidence="2 3">CBS 611.86</strain>
    </source>
</reference>
<feature type="transmembrane region" description="Helical" evidence="1">
    <location>
        <begin position="162"/>
        <end position="180"/>
    </location>
</feature>
<keyword evidence="1" id="KW-1133">Transmembrane helix</keyword>
<keyword evidence="1" id="KW-0472">Membrane</keyword>
<proteinExistence type="predicted"/>
<dbReference type="InterPro" id="IPR052337">
    <property type="entry name" value="SAT4-like"/>
</dbReference>
<dbReference type="AlphaFoldDB" id="A0A7C8MFR3"/>
<comment type="caution">
    <text evidence="2">The sequence shown here is derived from an EMBL/GenBank/DDBJ whole genome shotgun (WGS) entry which is preliminary data.</text>
</comment>
<dbReference type="OrthoDB" id="444631at2759"/>
<protein>
    <recommendedName>
        <fullName evidence="4">Integral membrane protein</fullName>
    </recommendedName>
</protein>